<gene>
    <name evidence="1" type="ORF">H0A36_28085</name>
</gene>
<evidence type="ECO:0000313" key="2">
    <source>
        <dbReference type="Proteomes" id="UP000569732"/>
    </source>
</evidence>
<comment type="caution">
    <text evidence="1">The sequence shown here is derived from an EMBL/GenBank/DDBJ whole genome shotgun (WGS) entry which is preliminary data.</text>
</comment>
<evidence type="ECO:0000313" key="1">
    <source>
        <dbReference type="EMBL" id="NYZ69877.1"/>
    </source>
</evidence>
<keyword evidence="2" id="KW-1185">Reference proteome</keyword>
<protein>
    <recommendedName>
        <fullName evidence="3">Transposase</fullName>
    </recommendedName>
</protein>
<sequence>MVDSISLESVAAAFQAWRENRPGKRQKTPAALRQQALALLEHYSVSKVINTLGLSHSALKSWQLVEQGNDPSSDFVALTQPIAPVDNHTYNSSLRIHLTLSHGVQMSIQGELSGSQLSAVVRELQAGQGDYK</sequence>
<dbReference type="EMBL" id="JACCKB010000170">
    <property type="protein sequence ID" value="NYZ69877.1"/>
    <property type="molecule type" value="Genomic_DNA"/>
</dbReference>
<name>A0A853IKI0_9GAMM</name>
<dbReference type="AlphaFoldDB" id="A0A853IKI0"/>
<organism evidence="1 2">
    <name type="scientific">Spartinivicinus marinus</name>
    <dbReference type="NCBI Taxonomy" id="2994442"/>
    <lineage>
        <taxon>Bacteria</taxon>
        <taxon>Pseudomonadati</taxon>
        <taxon>Pseudomonadota</taxon>
        <taxon>Gammaproteobacteria</taxon>
        <taxon>Oceanospirillales</taxon>
        <taxon>Zooshikellaceae</taxon>
        <taxon>Spartinivicinus</taxon>
    </lineage>
</organism>
<evidence type="ECO:0008006" key="3">
    <source>
        <dbReference type="Google" id="ProtNLM"/>
    </source>
</evidence>
<accession>A0A853IKI0</accession>
<dbReference type="RefSeq" id="WP_180571843.1">
    <property type="nucleotide sequence ID" value="NZ_JACCKB010000170.1"/>
</dbReference>
<dbReference type="Proteomes" id="UP000569732">
    <property type="component" value="Unassembled WGS sequence"/>
</dbReference>
<proteinExistence type="predicted"/>
<reference evidence="1 2" key="1">
    <citation type="submission" date="2020-07" db="EMBL/GenBank/DDBJ databases">
        <title>Endozoicomonas sp. nov., isolated from sediment.</title>
        <authorList>
            <person name="Gu T."/>
        </authorList>
    </citation>
    <scope>NUCLEOTIDE SEQUENCE [LARGE SCALE GENOMIC DNA]</scope>
    <source>
        <strain evidence="1 2">SM1973</strain>
    </source>
</reference>